<dbReference type="EMBL" id="CP031049">
    <property type="protein sequence ID" value="QDZ25268.1"/>
    <property type="molecule type" value="Genomic_DNA"/>
</dbReference>
<keyword evidence="2" id="KW-1133">Transmembrane helix</keyword>
<evidence type="ECO:0000256" key="2">
    <source>
        <dbReference type="SAM" id="Phobius"/>
    </source>
</evidence>
<feature type="compositionally biased region" description="Basic residues" evidence="1">
    <location>
        <begin position="147"/>
        <end position="172"/>
    </location>
</feature>
<gene>
    <name evidence="3" type="ORF">A3770_16p77860</name>
</gene>
<evidence type="ECO:0000256" key="1">
    <source>
        <dbReference type="SAM" id="MobiDB-lite"/>
    </source>
</evidence>
<reference evidence="3 4" key="1">
    <citation type="submission" date="2018-07" db="EMBL/GenBank/DDBJ databases">
        <title>The complete nuclear genome of the prasinophyte Chloropicon primus (CCMP1205).</title>
        <authorList>
            <person name="Pombert J.-F."/>
            <person name="Otis C."/>
            <person name="Turmel M."/>
            <person name="Lemieux C."/>
        </authorList>
    </citation>
    <scope>NUCLEOTIDE SEQUENCE [LARGE SCALE GENOMIC DNA]</scope>
    <source>
        <strain evidence="3 4">CCMP1205</strain>
    </source>
</reference>
<sequence>MSRRSLSSDLEVEGFLEREFLEKRIGPPVATSGRTHAHPSLDNQIRSPVSLRSCSFGKEAKEAVRALCDRKNKDNMTGRKGTTARNVTACEEKTPTELNVSPLVNLGSRSYRTDPKQVIRALASRSECTDDETTSPTGSTSASPRTTARKHFVFKGKGGKKKGERGKKRKSNRNSIEVALSTTPNKKRPAGESEGEENDWDRAEEMRGAPPRGESSLLGAMFSLAALAGMVALALNQDAGFLKHLSSANQVSPTHSASNDLCAVSDIDWVSMRGHLEPVASALLGQAYNLFQELLLPQTISMLLLYALWNLCCFKVQQASSSGGLSLLTLLVDVLVFALVMYVLYVAYVLMQFVETETVVS</sequence>
<feature type="region of interest" description="Disordered" evidence="1">
    <location>
        <begin position="23"/>
        <end position="44"/>
    </location>
</feature>
<evidence type="ECO:0000313" key="3">
    <source>
        <dbReference type="EMBL" id="QDZ25268.1"/>
    </source>
</evidence>
<dbReference type="AlphaFoldDB" id="A0A5B8MWR1"/>
<feature type="transmembrane region" description="Helical" evidence="2">
    <location>
        <begin position="294"/>
        <end position="313"/>
    </location>
</feature>
<dbReference type="Proteomes" id="UP000316726">
    <property type="component" value="Chromosome 16"/>
</dbReference>
<feature type="transmembrane region" description="Helical" evidence="2">
    <location>
        <begin position="216"/>
        <end position="235"/>
    </location>
</feature>
<keyword evidence="2" id="KW-0472">Membrane</keyword>
<proteinExistence type="predicted"/>
<feature type="transmembrane region" description="Helical" evidence="2">
    <location>
        <begin position="325"/>
        <end position="351"/>
    </location>
</feature>
<feature type="compositionally biased region" description="Low complexity" evidence="1">
    <location>
        <begin position="134"/>
        <end position="146"/>
    </location>
</feature>
<keyword evidence="4" id="KW-1185">Reference proteome</keyword>
<name>A0A5B8MWR1_9CHLO</name>
<protein>
    <submittedName>
        <fullName evidence="3">Uncharacterized protein</fullName>
    </submittedName>
</protein>
<organism evidence="3 4">
    <name type="scientific">Chloropicon primus</name>
    <dbReference type="NCBI Taxonomy" id="1764295"/>
    <lineage>
        <taxon>Eukaryota</taxon>
        <taxon>Viridiplantae</taxon>
        <taxon>Chlorophyta</taxon>
        <taxon>Chloropicophyceae</taxon>
        <taxon>Chloropicales</taxon>
        <taxon>Chloropicaceae</taxon>
        <taxon>Chloropicon</taxon>
    </lineage>
</organism>
<keyword evidence="2" id="KW-0812">Transmembrane</keyword>
<evidence type="ECO:0000313" key="4">
    <source>
        <dbReference type="Proteomes" id="UP000316726"/>
    </source>
</evidence>
<accession>A0A5B8MWR1</accession>
<feature type="region of interest" description="Disordered" evidence="1">
    <location>
        <begin position="123"/>
        <end position="212"/>
    </location>
</feature>